<feature type="region of interest" description="Disordered" evidence="1">
    <location>
        <begin position="108"/>
        <end position="160"/>
    </location>
</feature>
<feature type="compositionally biased region" description="Acidic residues" evidence="1">
    <location>
        <begin position="142"/>
        <end position="152"/>
    </location>
</feature>
<dbReference type="EMBL" id="QKWP01002634">
    <property type="protein sequence ID" value="RIB02631.1"/>
    <property type="molecule type" value="Genomic_DNA"/>
</dbReference>
<evidence type="ECO:0000256" key="1">
    <source>
        <dbReference type="SAM" id="MobiDB-lite"/>
    </source>
</evidence>
<dbReference type="AlphaFoldDB" id="A0A397TZ15"/>
<accession>A0A397TZ15</accession>
<protein>
    <submittedName>
        <fullName evidence="2">Uncharacterized protein</fullName>
    </submittedName>
</protein>
<keyword evidence="3" id="KW-1185">Reference proteome</keyword>
<dbReference type="Proteomes" id="UP000266673">
    <property type="component" value="Unassembled WGS sequence"/>
</dbReference>
<proteinExistence type="predicted"/>
<comment type="caution">
    <text evidence="2">The sequence shown here is derived from an EMBL/GenBank/DDBJ whole genome shotgun (WGS) entry which is preliminary data.</text>
</comment>
<reference evidence="2 3" key="1">
    <citation type="submission" date="2018-06" db="EMBL/GenBank/DDBJ databases">
        <title>Comparative genomics reveals the genomic features of Rhizophagus irregularis, R. cerebriforme, R. diaphanum and Gigaspora rosea, and their symbiotic lifestyle signature.</title>
        <authorList>
            <person name="Morin E."/>
            <person name="San Clemente H."/>
            <person name="Chen E.C.H."/>
            <person name="De La Providencia I."/>
            <person name="Hainaut M."/>
            <person name="Kuo A."/>
            <person name="Kohler A."/>
            <person name="Murat C."/>
            <person name="Tang N."/>
            <person name="Roy S."/>
            <person name="Loubradou J."/>
            <person name="Henrissat B."/>
            <person name="Grigoriev I.V."/>
            <person name="Corradi N."/>
            <person name="Roux C."/>
            <person name="Martin F.M."/>
        </authorList>
    </citation>
    <scope>NUCLEOTIDE SEQUENCE [LARGE SCALE GENOMIC DNA]</scope>
    <source>
        <strain evidence="2 3">DAOM 194757</strain>
    </source>
</reference>
<organism evidence="2 3">
    <name type="scientific">Gigaspora rosea</name>
    <dbReference type="NCBI Taxonomy" id="44941"/>
    <lineage>
        <taxon>Eukaryota</taxon>
        <taxon>Fungi</taxon>
        <taxon>Fungi incertae sedis</taxon>
        <taxon>Mucoromycota</taxon>
        <taxon>Glomeromycotina</taxon>
        <taxon>Glomeromycetes</taxon>
        <taxon>Diversisporales</taxon>
        <taxon>Gigasporaceae</taxon>
        <taxon>Gigaspora</taxon>
    </lineage>
</organism>
<name>A0A397TZ15_9GLOM</name>
<dbReference type="OrthoDB" id="8022549at2759"/>
<evidence type="ECO:0000313" key="3">
    <source>
        <dbReference type="Proteomes" id="UP000266673"/>
    </source>
</evidence>
<gene>
    <name evidence="2" type="ORF">C2G38_859191</name>
</gene>
<sequence>MSVLLYFTEWSQQKQKVRFDTNTQIEIFEIGDKVWIQRKELEASRLAKFKDKRFNAHLVLESGSSESHFKIQDLVDQAFVQDLAEALRIDGKSKDSIHLSNTPQAKRVRYGSYSNDDHDGRYYSANNGDYDNGDSEGGNDNNDNEDSDDEGCNDSKMVIL</sequence>
<evidence type="ECO:0000313" key="2">
    <source>
        <dbReference type="EMBL" id="RIB02631.1"/>
    </source>
</evidence>